<evidence type="ECO:0000313" key="1">
    <source>
        <dbReference type="EMBL" id="AOV61603.1"/>
    </source>
</evidence>
<evidence type="ECO:0000313" key="2">
    <source>
        <dbReference type="Proteomes" id="UP000204364"/>
    </source>
</evidence>
<name>A0A1D8KSD7_9CAUD</name>
<proteinExistence type="predicted"/>
<dbReference type="RefSeq" id="YP_009325119.1">
    <property type="nucleotide sequence ID" value="NC_031944.1"/>
</dbReference>
<accession>A0A1D8KSD7</accession>
<dbReference type="KEGG" id="vg:30310083"/>
<sequence>MFVLVDKKSGGVYAVRDDTINERVVQIFEQEDDAERYHGYLIASDYKRKLEVLEVEEDVVKENCSNYGYSYTIIRPNHIVFPPGDKDE</sequence>
<dbReference type="Proteomes" id="UP000204364">
    <property type="component" value="Segment"/>
</dbReference>
<dbReference type="EMBL" id="KU686210">
    <property type="protein sequence ID" value="AOV61603.1"/>
    <property type="molecule type" value="Genomic_DNA"/>
</dbReference>
<dbReference type="GeneID" id="30310083"/>
<reference evidence="1 2" key="1">
    <citation type="journal article" date="2016" name="Virology">
        <title>The genomic content and context of auxiliary metabolic genes in marine cyanomyoviruses.</title>
        <authorList>
            <person name="Crummett L.T."/>
            <person name="Puxty R.J."/>
            <person name="Weihe C."/>
            <person name="Marston M.F."/>
            <person name="Martiny J.B."/>
        </authorList>
    </citation>
    <scope>NUCLEOTIDE SEQUENCE [LARGE SCALE GENOMIC DNA]</scope>
    <source>
        <strain evidence="1">0810PA09</strain>
    </source>
</reference>
<keyword evidence="2" id="KW-1185">Reference proteome</keyword>
<protein>
    <submittedName>
        <fullName evidence="1">Uncharacterized protein</fullName>
    </submittedName>
</protein>
<dbReference type="Pfam" id="PF11360">
    <property type="entry name" value="DUF3110"/>
    <property type="match status" value="1"/>
</dbReference>
<gene>
    <name evidence="1" type="ORF">P090810_130</name>
</gene>
<dbReference type="OrthoDB" id="26184at10239"/>
<organism evidence="1 2">
    <name type="scientific">Synechococcus phage S-WAM1</name>
    <dbReference type="NCBI Taxonomy" id="1815521"/>
    <lineage>
        <taxon>Viruses</taxon>
        <taxon>Duplodnaviria</taxon>
        <taxon>Heunggongvirae</taxon>
        <taxon>Uroviricota</taxon>
        <taxon>Caudoviricetes</taxon>
        <taxon>Pantevenvirales</taxon>
        <taxon>Kyanoviridae</taxon>
        <taxon>Sokavirus</taxon>
        <taxon>Sokavirus swam1</taxon>
    </lineage>
</organism>
<dbReference type="InterPro" id="IPR021503">
    <property type="entry name" value="DUF3110"/>
</dbReference>